<feature type="domain" description="N-acetyltransferase" evidence="1">
    <location>
        <begin position="3"/>
        <end position="168"/>
    </location>
</feature>
<dbReference type="EMBL" id="BAEN01000059">
    <property type="protein sequence ID" value="GAC15659.1"/>
    <property type="molecule type" value="Genomic_DNA"/>
</dbReference>
<sequence length="174" mass="19371">MAIKIQKAALNQAASLTKLAMLSKSYWGYDAEFMQLAAQELLVTEQALLSPLFDYQIAINPYNVIEGFCALSFQPQLSTKCKASLKLDNADFETETIFELEALFVDPSSFRKGVGKALFKHAIDTAEQLNCNRILIQSDPYALDFYLKQGCEQIGLSQSNSIAGRTLPQLQFTL</sequence>
<dbReference type="InterPro" id="IPR000182">
    <property type="entry name" value="GNAT_dom"/>
</dbReference>
<dbReference type="Proteomes" id="UP000006334">
    <property type="component" value="Unassembled WGS sequence"/>
</dbReference>
<dbReference type="GO" id="GO:0016747">
    <property type="term" value="F:acyltransferase activity, transferring groups other than amino-acyl groups"/>
    <property type="evidence" value="ECO:0007669"/>
    <property type="project" value="InterPro"/>
</dbReference>
<dbReference type="AlphaFoldDB" id="K6X4V0"/>
<dbReference type="RefSeq" id="WP_008845464.1">
    <property type="nucleotide sequence ID" value="NZ_BAEN01000059.1"/>
</dbReference>
<keyword evidence="3" id="KW-1185">Reference proteome</keyword>
<organism evidence="2 3">
    <name type="scientific">Aliiglaciecola lipolytica E3</name>
    <dbReference type="NCBI Taxonomy" id="1127673"/>
    <lineage>
        <taxon>Bacteria</taxon>
        <taxon>Pseudomonadati</taxon>
        <taxon>Pseudomonadota</taxon>
        <taxon>Gammaproteobacteria</taxon>
        <taxon>Alteromonadales</taxon>
        <taxon>Alteromonadaceae</taxon>
        <taxon>Aliiglaciecola</taxon>
    </lineage>
</organism>
<accession>K6X4V0</accession>
<name>K6X4V0_9ALTE</name>
<evidence type="ECO:0000313" key="3">
    <source>
        <dbReference type="Proteomes" id="UP000006334"/>
    </source>
</evidence>
<dbReference type="STRING" id="1127673.GLIP_3038"/>
<reference evidence="2 3" key="1">
    <citation type="journal article" date="2017" name="Antonie Van Leeuwenhoek">
        <title>Rhizobium rhizosphaerae sp. nov., a novel species isolated from rice rhizosphere.</title>
        <authorList>
            <person name="Zhao J.J."/>
            <person name="Zhang J."/>
            <person name="Zhang R.J."/>
            <person name="Zhang C.W."/>
            <person name="Yin H.Q."/>
            <person name="Zhang X.X."/>
        </authorList>
    </citation>
    <scope>NUCLEOTIDE SEQUENCE [LARGE SCALE GENOMIC DNA]</scope>
    <source>
        <strain evidence="2 3">E3</strain>
    </source>
</reference>
<dbReference type="CDD" id="cd04301">
    <property type="entry name" value="NAT_SF"/>
    <property type="match status" value="1"/>
</dbReference>
<evidence type="ECO:0000259" key="1">
    <source>
        <dbReference type="PROSITE" id="PS51186"/>
    </source>
</evidence>
<gene>
    <name evidence="2" type="ORF">GLIP_3038</name>
</gene>
<protein>
    <recommendedName>
        <fullName evidence="1">N-acetyltransferase domain-containing protein</fullName>
    </recommendedName>
</protein>
<proteinExistence type="predicted"/>
<dbReference type="InterPro" id="IPR016181">
    <property type="entry name" value="Acyl_CoA_acyltransferase"/>
</dbReference>
<dbReference type="SUPFAM" id="SSF55729">
    <property type="entry name" value="Acyl-CoA N-acyltransferases (Nat)"/>
    <property type="match status" value="1"/>
</dbReference>
<evidence type="ECO:0000313" key="2">
    <source>
        <dbReference type="EMBL" id="GAC15659.1"/>
    </source>
</evidence>
<dbReference type="PROSITE" id="PS51186">
    <property type="entry name" value="GNAT"/>
    <property type="match status" value="1"/>
</dbReference>
<dbReference type="Gene3D" id="3.40.630.30">
    <property type="match status" value="1"/>
</dbReference>
<dbReference type="eggNOG" id="COG0456">
    <property type="taxonomic scope" value="Bacteria"/>
</dbReference>
<dbReference type="OrthoDB" id="9806849at2"/>
<dbReference type="Pfam" id="PF00583">
    <property type="entry name" value="Acetyltransf_1"/>
    <property type="match status" value="1"/>
</dbReference>
<comment type="caution">
    <text evidence="2">The sequence shown here is derived from an EMBL/GenBank/DDBJ whole genome shotgun (WGS) entry which is preliminary data.</text>
</comment>